<evidence type="ECO:0000256" key="1">
    <source>
        <dbReference type="ARBA" id="ARBA00005417"/>
    </source>
</evidence>
<dbReference type="SMART" id="SM00382">
    <property type="entry name" value="AAA"/>
    <property type="match status" value="1"/>
</dbReference>
<evidence type="ECO:0000313" key="6">
    <source>
        <dbReference type="EMBL" id="HHM44097.1"/>
    </source>
</evidence>
<dbReference type="InterPro" id="IPR003439">
    <property type="entry name" value="ABC_transporter-like_ATP-bd"/>
</dbReference>
<gene>
    <name evidence="6" type="ORF">ENM31_02205</name>
</gene>
<accession>A0A7J3VSK4</accession>
<keyword evidence="4 6" id="KW-0067">ATP-binding</keyword>
<organism evidence="6">
    <name type="scientific">Caldiarchaeum subterraneum</name>
    <dbReference type="NCBI Taxonomy" id="311458"/>
    <lineage>
        <taxon>Archaea</taxon>
        <taxon>Nitrososphaerota</taxon>
        <taxon>Candidatus Caldarchaeales</taxon>
        <taxon>Candidatus Caldarchaeaceae</taxon>
        <taxon>Candidatus Caldarchaeum</taxon>
    </lineage>
</organism>
<dbReference type="Pfam" id="PF00005">
    <property type="entry name" value="ABC_tran"/>
    <property type="match status" value="1"/>
</dbReference>
<keyword evidence="3" id="KW-0547">Nucleotide-binding</keyword>
<reference evidence="6" key="1">
    <citation type="journal article" date="2020" name="mSystems">
        <title>Genome- and Community-Level Interaction Insights into Carbon Utilization and Element Cycling Functions of Hydrothermarchaeota in Hydrothermal Sediment.</title>
        <authorList>
            <person name="Zhou Z."/>
            <person name="Liu Y."/>
            <person name="Xu W."/>
            <person name="Pan J."/>
            <person name="Luo Z.H."/>
            <person name="Li M."/>
        </authorList>
    </citation>
    <scope>NUCLEOTIDE SEQUENCE [LARGE SCALE GENOMIC DNA]</scope>
    <source>
        <strain evidence="6">SpSt-1074</strain>
    </source>
</reference>
<dbReference type="GO" id="GO:0016887">
    <property type="term" value="F:ATP hydrolysis activity"/>
    <property type="evidence" value="ECO:0007669"/>
    <property type="project" value="InterPro"/>
</dbReference>
<keyword evidence="2" id="KW-0813">Transport</keyword>
<sequence length="250" mass="27294">MDALNVVGLTVHYGRLKALEDVSFRISTGSLTAVIGPNGSGKSTLLKTLVGLIKPMEGTITVLGTSIDKARGRIAYVPQKEEVYWGYPLTVWDVVALGRIRAVGPLKPVSKKDEVVIQALEKAGLSSLKSRKISELSGGQQQRIFLARAIAQEADLYLMDEPLTGIDAEAEDRLLEILSSLREEGKTIVMTTHDLSSTLEMFDNVMVLRNCLVAFGRPEEALKAENLAKAYGSERVAMHLSDVNRVAGWR</sequence>
<comment type="similarity">
    <text evidence="1">Belongs to the ABC transporter superfamily.</text>
</comment>
<dbReference type="AlphaFoldDB" id="A0A7J3VSK4"/>
<dbReference type="SUPFAM" id="SSF52540">
    <property type="entry name" value="P-loop containing nucleoside triphosphate hydrolases"/>
    <property type="match status" value="1"/>
</dbReference>
<evidence type="ECO:0000256" key="3">
    <source>
        <dbReference type="ARBA" id="ARBA00022741"/>
    </source>
</evidence>
<dbReference type="FunFam" id="3.40.50.300:FF:000134">
    <property type="entry name" value="Iron-enterobactin ABC transporter ATP-binding protein"/>
    <property type="match status" value="1"/>
</dbReference>
<evidence type="ECO:0000259" key="5">
    <source>
        <dbReference type="PROSITE" id="PS50893"/>
    </source>
</evidence>
<dbReference type="PANTHER" id="PTHR42734:SF5">
    <property type="entry name" value="IRON TRANSPORT SYSTEM ATP-BINDING PROTEIN HI_0361-RELATED"/>
    <property type="match status" value="1"/>
</dbReference>
<protein>
    <submittedName>
        <fullName evidence="6">Metal ABC transporter ATP-binding protein</fullName>
    </submittedName>
</protein>
<dbReference type="Gene3D" id="3.40.50.300">
    <property type="entry name" value="P-loop containing nucleotide triphosphate hydrolases"/>
    <property type="match status" value="1"/>
</dbReference>
<name>A0A7J3VSK4_CALS0</name>
<dbReference type="EMBL" id="DRXH01000075">
    <property type="protein sequence ID" value="HHM44097.1"/>
    <property type="molecule type" value="Genomic_DNA"/>
</dbReference>
<evidence type="ECO:0000256" key="2">
    <source>
        <dbReference type="ARBA" id="ARBA00022448"/>
    </source>
</evidence>
<dbReference type="InterPro" id="IPR050153">
    <property type="entry name" value="Metal_Ion_Import_ABC"/>
</dbReference>
<evidence type="ECO:0000256" key="4">
    <source>
        <dbReference type="ARBA" id="ARBA00022840"/>
    </source>
</evidence>
<dbReference type="GO" id="GO:0005524">
    <property type="term" value="F:ATP binding"/>
    <property type="evidence" value="ECO:0007669"/>
    <property type="project" value="UniProtKB-KW"/>
</dbReference>
<dbReference type="CDD" id="cd03235">
    <property type="entry name" value="ABC_Metallic_Cations"/>
    <property type="match status" value="1"/>
</dbReference>
<dbReference type="PROSITE" id="PS00211">
    <property type="entry name" value="ABC_TRANSPORTER_1"/>
    <property type="match status" value="1"/>
</dbReference>
<dbReference type="InterPro" id="IPR003593">
    <property type="entry name" value="AAA+_ATPase"/>
</dbReference>
<dbReference type="InterPro" id="IPR027417">
    <property type="entry name" value="P-loop_NTPase"/>
</dbReference>
<dbReference type="InterPro" id="IPR017871">
    <property type="entry name" value="ABC_transporter-like_CS"/>
</dbReference>
<comment type="caution">
    <text evidence="6">The sequence shown here is derived from an EMBL/GenBank/DDBJ whole genome shotgun (WGS) entry which is preliminary data.</text>
</comment>
<dbReference type="PROSITE" id="PS50893">
    <property type="entry name" value="ABC_TRANSPORTER_2"/>
    <property type="match status" value="1"/>
</dbReference>
<feature type="domain" description="ABC transporter" evidence="5">
    <location>
        <begin position="4"/>
        <end position="235"/>
    </location>
</feature>
<proteinExistence type="inferred from homology"/>
<dbReference type="PANTHER" id="PTHR42734">
    <property type="entry name" value="METAL TRANSPORT SYSTEM ATP-BINDING PROTEIN TM_0124-RELATED"/>
    <property type="match status" value="1"/>
</dbReference>